<evidence type="ECO:0000313" key="3">
    <source>
        <dbReference type="EMBL" id="OLL25825.1"/>
    </source>
</evidence>
<dbReference type="SUPFAM" id="SSF52113">
    <property type="entry name" value="BRCT domain"/>
    <property type="match status" value="1"/>
</dbReference>
<sequence>MILTRAIMNLSKDVLASPKARGTALIPSATKRRQRGTLSGDSPPNPSLSSGIFSGLTLYFFPSSSISSTRQKRMKLAEQDGAKLAQKLTDDVTHVIVDKNLTGSMIRKMSLLSEVRPFGKTKLMESYQ</sequence>
<dbReference type="Proteomes" id="UP000186594">
    <property type="component" value="Unassembled WGS sequence"/>
</dbReference>
<evidence type="ECO:0000313" key="4">
    <source>
        <dbReference type="Proteomes" id="UP000186594"/>
    </source>
</evidence>
<organism evidence="3 4">
    <name type="scientific">Neolecta irregularis (strain DAH-3)</name>
    <dbReference type="NCBI Taxonomy" id="1198029"/>
    <lineage>
        <taxon>Eukaryota</taxon>
        <taxon>Fungi</taxon>
        <taxon>Dikarya</taxon>
        <taxon>Ascomycota</taxon>
        <taxon>Taphrinomycotina</taxon>
        <taxon>Neolectales</taxon>
        <taxon>Neolectaceae</taxon>
        <taxon>Neolecta</taxon>
    </lineage>
</organism>
<keyword evidence="4" id="KW-1185">Reference proteome</keyword>
<feature type="domain" description="BRCT" evidence="2">
    <location>
        <begin position="48"/>
        <end position="128"/>
    </location>
</feature>
<reference evidence="3 4" key="1">
    <citation type="submission" date="2016-04" db="EMBL/GenBank/DDBJ databases">
        <title>Evolutionary innovation and constraint leading to complex multicellularity in the Ascomycota.</title>
        <authorList>
            <person name="Cisse O."/>
            <person name="Nguyen A."/>
            <person name="Hewitt D.A."/>
            <person name="Jedd G."/>
            <person name="Stajich J.E."/>
        </authorList>
    </citation>
    <scope>NUCLEOTIDE SEQUENCE [LARGE SCALE GENOMIC DNA]</scope>
    <source>
        <strain evidence="3 4">DAH-3</strain>
    </source>
</reference>
<feature type="compositionally biased region" description="Polar residues" evidence="1">
    <location>
        <begin position="36"/>
        <end position="47"/>
    </location>
</feature>
<dbReference type="Gene3D" id="3.40.50.10190">
    <property type="entry name" value="BRCT domain"/>
    <property type="match status" value="1"/>
</dbReference>
<dbReference type="Pfam" id="PF00533">
    <property type="entry name" value="BRCT"/>
    <property type="match status" value="1"/>
</dbReference>
<protein>
    <recommendedName>
        <fullName evidence="2">BRCT domain-containing protein</fullName>
    </recommendedName>
</protein>
<feature type="region of interest" description="Disordered" evidence="1">
    <location>
        <begin position="25"/>
        <end position="47"/>
    </location>
</feature>
<accession>A0A1U7LT26</accession>
<name>A0A1U7LT26_NEOID</name>
<dbReference type="OrthoDB" id="5409731at2759"/>
<dbReference type="PROSITE" id="PS50172">
    <property type="entry name" value="BRCT"/>
    <property type="match status" value="1"/>
</dbReference>
<comment type="caution">
    <text evidence="3">The sequence shown here is derived from an EMBL/GenBank/DDBJ whole genome shotgun (WGS) entry which is preliminary data.</text>
</comment>
<dbReference type="AlphaFoldDB" id="A0A1U7LT26"/>
<evidence type="ECO:0000259" key="2">
    <source>
        <dbReference type="PROSITE" id="PS50172"/>
    </source>
</evidence>
<evidence type="ECO:0000256" key="1">
    <source>
        <dbReference type="SAM" id="MobiDB-lite"/>
    </source>
</evidence>
<proteinExistence type="predicted"/>
<dbReference type="InterPro" id="IPR001357">
    <property type="entry name" value="BRCT_dom"/>
</dbReference>
<gene>
    <name evidence="3" type="ORF">NEOLI_000547</name>
</gene>
<dbReference type="InterPro" id="IPR036420">
    <property type="entry name" value="BRCT_dom_sf"/>
</dbReference>
<dbReference type="EMBL" id="LXFE01000309">
    <property type="protein sequence ID" value="OLL25825.1"/>
    <property type="molecule type" value="Genomic_DNA"/>
</dbReference>